<evidence type="ECO:0000313" key="21">
    <source>
        <dbReference type="Proteomes" id="UP000199371"/>
    </source>
</evidence>
<organism evidence="20 21">
    <name type="scientific">Rheinheimera pacifica</name>
    <dbReference type="NCBI Taxonomy" id="173990"/>
    <lineage>
        <taxon>Bacteria</taxon>
        <taxon>Pseudomonadati</taxon>
        <taxon>Pseudomonadota</taxon>
        <taxon>Gammaproteobacteria</taxon>
        <taxon>Chromatiales</taxon>
        <taxon>Chromatiaceae</taxon>
        <taxon>Rheinheimera</taxon>
    </lineage>
</organism>
<dbReference type="RefSeq" id="WP_245728339.1">
    <property type="nucleotide sequence ID" value="NZ_FNXF01000010.1"/>
</dbReference>
<accession>A0A1H6MC38</accession>
<feature type="domain" description="Soluble ligand binding" evidence="18">
    <location>
        <begin position="675"/>
        <end position="708"/>
    </location>
</feature>
<keyword evidence="11" id="KW-0472">Membrane</keyword>
<feature type="domain" description="SLBB" evidence="19">
    <location>
        <begin position="202"/>
        <end position="278"/>
    </location>
</feature>
<dbReference type="InterPro" id="IPR019554">
    <property type="entry name" value="Soluble_ligand-bd"/>
</dbReference>
<feature type="domain" description="Soluble ligand binding" evidence="18">
    <location>
        <begin position="287"/>
        <end position="332"/>
    </location>
</feature>
<keyword evidence="10" id="KW-0626">Porin</keyword>
<dbReference type="Pfam" id="PF02563">
    <property type="entry name" value="Poly_export"/>
    <property type="match status" value="1"/>
</dbReference>
<keyword evidence="6" id="KW-0812">Transmembrane</keyword>
<dbReference type="Pfam" id="PF10531">
    <property type="entry name" value="SLBB"/>
    <property type="match status" value="4"/>
</dbReference>
<dbReference type="GO" id="GO:0046930">
    <property type="term" value="C:pore complex"/>
    <property type="evidence" value="ECO:0007669"/>
    <property type="project" value="UniProtKB-KW"/>
</dbReference>
<evidence type="ECO:0000256" key="5">
    <source>
        <dbReference type="ARBA" id="ARBA00022597"/>
    </source>
</evidence>
<evidence type="ECO:0000256" key="8">
    <source>
        <dbReference type="ARBA" id="ARBA00023047"/>
    </source>
</evidence>
<sequence>MLKFVQLVLIASLLSLVTLQAYAVTPSPAMIEQFKKLPSAEQERLAKQYGFDVSLLRQGQNTSSTANNRSNSVTELTQTRRDEQQLAGARQQPKSDEAERFGLRMFDAEISTFAPVSAMPVPDNYILGADDQLLLQLFGKQNNEVRLTVSRDGKVFVPDVGPVTVGGLNFSTAANLIVERVQQASIGVNAAISMGELRTINVFVAGEAKYPGAYAVSALTTVTQALFTAGGVSDIGSLREITVRRAGATVAQFDLYDLLLRGDNKNDVHLQHGDVVFVAPVTTLAEVRGEVKRPAIYEVKSKESLGDLLSMAGGTKAGAYPRAAVLERFDNNVRTLQNLDLTDTNTRQMRINSGDVLRVDAASLQAENQIVIAGAAARPGFYAWRSGMKVTDLIRNHWSDLLPTADLDYALIVREGTPGTITEFLQFSPAKAIANPSGTNDLQLQPRDRILLFHYANEAFERTKLDTKLRDNITEKLKSNSDQRWLMADLTKSAFELLAENEVPLPPSSDAIEIPTEHLSVEEQHRLLTAELSHIFSNLFTNPKVLLLSKHLSRKEILYPILQQLRLQSRNDNSLATVSVTGAVRVPGEYPLSTGSRVSDLIAAAGGLTDAAYINQAELSRVIKHADNRNGVEVSHKRLNLQQLFSENDSDNIALQSRDRLNIFSVPNWTSQREITLEGEVRFPGTYTVQQGETLSQVIARAGGVTENSFLFGAVFTREQIKEKETVQYAKLVEQLKSDVATRALAAQGNQIAPADAMLMLREIERIRPIGRLVIDLEQAIAANPAFDISVEDGDKLIVPRVNRSITIVGEVQHVGTHRYDAARTVQQYLQLAGGLRKRADAERTYVIRADGSVMVPTNSWFAVSRGELKPGDTIIVPLDTEYKDNLSLWAQVTQIFYQSAVALAALNSF</sequence>
<feature type="domain" description="Soluble ligand binding" evidence="18">
    <location>
        <begin position="806"/>
        <end position="856"/>
    </location>
</feature>
<evidence type="ECO:0000256" key="10">
    <source>
        <dbReference type="ARBA" id="ARBA00023114"/>
    </source>
</evidence>
<keyword evidence="14" id="KW-0449">Lipoprotein</keyword>
<dbReference type="Proteomes" id="UP000199371">
    <property type="component" value="Unassembled WGS sequence"/>
</dbReference>
<evidence type="ECO:0000256" key="3">
    <source>
        <dbReference type="ARBA" id="ARBA00022448"/>
    </source>
</evidence>
<comment type="subcellular location">
    <subcellularLocation>
        <location evidence="1">Cell outer membrane</location>
        <topology evidence="1">Multi-pass membrane protein</topology>
    </subcellularLocation>
</comment>
<dbReference type="GO" id="GO:0006811">
    <property type="term" value="P:monoatomic ion transport"/>
    <property type="evidence" value="ECO:0007669"/>
    <property type="project" value="UniProtKB-KW"/>
</dbReference>
<evidence type="ECO:0000259" key="17">
    <source>
        <dbReference type="Pfam" id="PF02563"/>
    </source>
</evidence>
<dbReference type="STRING" id="173990.SAMN05660691_02622"/>
<evidence type="ECO:0000256" key="11">
    <source>
        <dbReference type="ARBA" id="ARBA00023136"/>
    </source>
</evidence>
<dbReference type="PANTHER" id="PTHR33619">
    <property type="entry name" value="POLYSACCHARIDE EXPORT PROTEIN GFCE-RELATED"/>
    <property type="match status" value="1"/>
</dbReference>
<evidence type="ECO:0000256" key="12">
    <source>
        <dbReference type="ARBA" id="ARBA00023139"/>
    </source>
</evidence>
<dbReference type="AlphaFoldDB" id="A0A1H6MC38"/>
<evidence type="ECO:0000256" key="13">
    <source>
        <dbReference type="ARBA" id="ARBA00023237"/>
    </source>
</evidence>
<keyword evidence="8" id="KW-0625">Polysaccharide transport</keyword>
<evidence type="ECO:0000313" key="20">
    <source>
        <dbReference type="EMBL" id="SEH99089.1"/>
    </source>
</evidence>
<evidence type="ECO:0000256" key="4">
    <source>
        <dbReference type="ARBA" id="ARBA00022452"/>
    </source>
</evidence>
<evidence type="ECO:0000256" key="7">
    <source>
        <dbReference type="ARBA" id="ARBA00022729"/>
    </source>
</evidence>
<feature type="signal peptide" evidence="16">
    <location>
        <begin position="1"/>
        <end position="23"/>
    </location>
</feature>
<keyword evidence="9" id="KW-0406">Ion transport</keyword>
<dbReference type="EMBL" id="FNXF01000010">
    <property type="protein sequence ID" value="SEH99089.1"/>
    <property type="molecule type" value="Genomic_DNA"/>
</dbReference>
<name>A0A1H6MC38_9GAMM</name>
<feature type="region of interest" description="Disordered" evidence="15">
    <location>
        <begin position="60"/>
        <end position="98"/>
    </location>
</feature>
<keyword evidence="21" id="KW-1185">Reference proteome</keyword>
<dbReference type="Pfam" id="PF22461">
    <property type="entry name" value="SLBB_2"/>
    <property type="match status" value="1"/>
</dbReference>
<dbReference type="Gene3D" id="3.30.1950.10">
    <property type="entry name" value="wza like domain"/>
    <property type="match status" value="1"/>
</dbReference>
<comment type="similarity">
    <text evidence="2">Belongs to the BexD/CtrA/VexA family.</text>
</comment>
<feature type="domain" description="Polysaccharide export protein N-terminal" evidence="17">
    <location>
        <begin position="120"/>
        <end position="183"/>
    </location>
</feature>
<evidence type="ECO:0000256" key="15">
    <source>
        <dbReference type="SAM" id="MobiDB-lite"/>
    </source>
</evidence>
<evidence type="ECO:0000259" key="18">
    <source>
        <dbReference type="Pfam" id="PF10531"/>
    </source>
</evidence>
<keyword evidence="7 16" id="KW-0732">Signal</keyword>
<feature type="domain" description="Soluble ligand binding" evidence="18">
    <location>
        <begin position="578"/>
        <end position="624"/>
    </location>
</feature>
<keyword evidence="13" id="KW-0998">Cell outer membrane</keyword>
<evidence type="ECO:0000256" key="16">
    <source>
        <dbReference type="SAM" id="SignalP"/>
    </source>
</evidence>
<keyword evidence="4" id="KW-1134">Transmembrane beta strand</keyword>
<reference evidence="21" key="1">
    <citation type="submission" date="2016-10" db="EMBL/GenBank/DDBJ databases">
        <authorList>
            <person name="Varghese N."/>
            <person name="Submissions S."/>
        </authorList>
    </citation>
    <scope>NUCLEOTIDE SEQUENCE [LARGE SCALE GENOMIC DNA]</scope>
    <source>
        <strain evidence="21">DSM 17616</strain>
    </source>
</reference>
<evidence type="ECO:0000256" key="14">
    <source>
        <dbReference type="ARBA" id="ARBA00023288"/>
    </source>
</evidence>
<feature type="compositionally biased region" description="Low complexity" evidence="15">
    <location>
        <begin position="61"/>
        <end position="74"/>
    </location>
</feature>
<dbReference type="InterPro" id="IPR054765">
    <property type="entry name" value="SLBB_dom"/>
</dbReference>
<evidence type="ECO:0000259" key="19">
    <source>
        <dbReference type="Pfam" id="PF22461"/>
    </source>
</evidence>
<keyword evidence="5" id="KW-0762">Sugar transport</keyword>
<dbReference type="InterPro" id="IPR003715">
    <property type="entry name" value="Poly_export_N"/>
</dbReference>
<dbReference type="InterPro" id="IPR049712">
    <property type="entry name" value="Poly_export"/>
</dbReference>
<dbReference type="GO" id="GO:0015159">
    <property type="term" value="F:polysaccharide transmembrane transporter activity"/>
    <property type="evidence" value="ECO:0007669"/>
    <property type="project" value="InterPro"/>
</dbReference>
<evidence type="ECO:0000256" key="9">
    <source>
        <dbReference type="ARBA" id="ARBA00023065"/>
    </source>
</evidence>
<feature type="chain" id="PRO_5011610737" evidence="16">
    <location>
        <begin position="24"/>
        <end position="910"/>
    </location>
</feature>
<dbReference type="Gene3D" id="3.10.560.10">
    <property type="entry name" value="Outer membrane lipoprotein wza domain like"/>
    <property type="match status" value="6"/>
</dbReference>
<dbReference type="PANTHER" id="PTHR33619:SF3">
    <property type="entry name" value="POLYSACCHARIDE EXPORT PROTEIN GFCE-RELATED"/>
    <property type="match status" value="1"/>
</dbReference>
<dbReference type="GO" id="GO:0015288">
    <property type="term" value="F:porin activity"/>
    <property type="evidence" value="ECO:0007669"/>
    <property type="project" value="UniProtKB-KW"/>
</dbReference>
<protein>
    <submittedName>
        <fullName evidence="20">Protein involved in polysaccharide export, contains SLBB domain of the beta-grasp fold</fullName>
    </submittedName>
</protein>
<gene>
    <name evidence="20" type="ORF">SAMN05660691_02622</name>
</gene>
<evidence type="ECO:0000256" key="2">
    <source>
        <dbReference type="ARBA" id="ARBA00009450"/>
    </source>
</evidence>
<keyword evidence="12" id="KW-0564">Palmitate</keyword>
<evidence type="ECO:0000256" key="6">
    <source>
        <dbReference type="ARBA" id="ARBA00022692"/>
    </source>
</evidence>
<dbReference type="GO" id="GO:0009279">
    <property type="term" value="C:cell outer membrane"/>
    <property type="evidence" value="ECO:0007669"/>
    <property type="project" value="UniProtKB-SubCell"/>
</dbReference>
<proteinExistence type="inferred from homology"/>
<keyword evidence="3" id="KW-0813">Transport</keyword>
<evidence type="ECO:0000256" key="1">
    <source>
        <dbReference type="ARBA" id="ARBA00004571"/>
    </source>
</evidence>